<organism evidence="2 3">
    <name type="scientific">Aeromicrobium flavum</name>
    <dbReference type="NCBI Taxonomy" id="416568"/>
    <lineage>
        <taxon>Bacteria</taxon>
        <taxon>Bacillati</taxon>
        <taxon>Actinomycetota</taxon>
        <taxon>Actinomycetes</taxon>
        <taxon>Propionibacteriales</taxon>
        <taxon>Nocardioidaceae</taxon>
        <taxon>Aeromicrobium</taxon>
    </lineage>
</organism>
<feature type="transmembrane region" description="Helical" evidence="1">
    <location>
        <begin position="82"/>
        <end position="103"/>
    </location>
</feature>
<keyword evidence="1" id="KW-0812">Transmembrane</keyword>
<accession>A0A512HQS1</accession>
<dbReference type="OrthoDB" id="3748802at2"/>
<protein>
    <recommendedName>
        <fullName evidence="4">DUF2567 domain-containing protein</fullName>
    </recommendedName>
</protein>
<keyword evidence="1" id="KW-0472">Membrane</keyword>
<comment type="caution">
    <text evidence="2">The sequence shown here is derived from an EMBL/GenBank/DDBJ whole genome shotgun (WGS) entry which is preliminary data.</text>
</comment>
<keyword evidence="3" id="KW-1185">Reference proteome</keyword>
<sequence>MTRTAWAFLATAASGVPAAFVWWAFARPSQWLATESGLVLTEGNAQGRFQVVAVFTLVGLALGLVAGALVQRATRPSRWSTVVGLVAATVAASLVCWRLGVWLGPPAPQEATGLEVGDTVPAMLAVDAVVPFLVWPLTAVLGYTLALYLGSDGVDERDEADAASTDELSERSGR</sequence>
<name>A0A512HQS1_9ACTN</name>
<dbReference type="Proteomes" id="UP000321769">
    <property type="component" value="Unassembled WGS sequence"/>
</dbReference>
<dbReference type="RefSeq" id="WP_146825160.1">
    <property type="nucleotide sequence ID" value="NZ_BAAAYQ010000001.1"/>
</dbReference>
<dbReference type="EMBL" id="BJZQ01000001">
    <property type="protein sequence ID" value="GEO87801.1"/>
    <property type="molecule type" value="Genomic_DNA"/>
</dbReference>
<proteinExistence type="predicted"/>
<gene>
    <name evidence="2" type="ORF">AFL01nite_01280</name>
</gene>
<feature type="transmembrane region" description="Helical" evidence="1">
    <location>
        <begin position="50"/>
        <end position="70"/>
    </location>
</feature>
<evidence type="ECO:0000256" key="1">
    <source>
        <dbReference type="SAM" id="Phobius"/>
    </source>
</evidence>
<feature type="transmembrane region" description="Helical" evidence="1">
    <location>
        <begin position="123"/>
        <end position="149"/>
    </location>
</feature>
<dbReference type="AlphaFoldDB" id="A0A512HQS1"/>
<evidence type="ECO:0008006" key="4">
    <source>
        <dbReference type="Google" id="ProtNLM"/>
    </source>
</evidence>
<keyword evidence="1" id="KW-1133">Transmembrane helix</keyword>
<evidence type="ECO:0000313" key="3">
    <source>
        <dbReference type="Proteomes" id="UP000321769"/>
    </source>
</evidence>
<reference evidence="2 3" key="1">
    <citation type="submission" date="2019-07" db="EMBL/GenBank/DDBJ databases">
        <title>Whole genome shotgun sequence of Aeromicrobium flavum NBRC 107625.</title>
        <authorList>
            <person name="Hosoyama A."/>
            <person name="Uohara A."/>
            <person name="Ohji S."/>
            <person name="Ichikawa N."/>
        </authorList>
    </citation>
    <scope>NUCLEOTIDE SEQUENCE [LARGE SCALE GENOMIC DNA]</scope>
    <source>
        <strain evidence="2 3">NBRC 107625</strain>
    </source>
</reference>
<evidence type="ECO:0000313" key="2">
    <source>
        <dbReference type="EMBL" id="GEO87801.1"/>
    </source>
</evidence>